<dbReference type="InterPro" id="IPR000182">
    <property type="entry name" value="GNAT_dom"/>
</dbReference>
<sequence length="365" mass="40983">MPALTTSQSSSPSNSIIIQHDSASDFLAVAYPTLRRHEASANIVLAHALKRVTTEAAMAGFQFICDDDVEDWMSCADAQSLAPHRNSESFWLTMWNTSSSSAPTLELVLSCVNWTLGEYPIFLWTPQSQNALTTTWIAPRVAKIAEHLRFCVPSERVFSVFGMTPLVKAFSRYWSDMTGHAIEAEPFYSAYFSYCNVDTFKDSEAVLPEGHRLRRARLADLEQVAQLCKEFADDSVQFPLVIEQARIEARELISKRQIWVYDAQGDISTICAVTRNTHRISAITKVYTTPRWRRRGCAEFLVREVTAKLLYDCGKESVILYVGHENSAQKVYDRVGFAGLCGKDKPAGVEDSLELGFIGTTRGHW</sequence>
<dbReference type="Gene3D" id="3.40.630.30">
    <property type="match status" value="1"/>
</dbReference>
<dbReference type="Pfam" id="PF13673">
    <property type="entry name" value="Acetyltransf_10"/>
    <property type="match status" value="1"/>
</dbReference>
<dbReference type="EMBL" id="RWJN01000258">
    <property type="protein sequence ID" value="TCD64072.1"/>
    <property type="molecule type" value="Genomic_DNA"/>
</dbReference>
<protein>
    <recommendedName>
        <fullName evidence="1">N-acetyltransferase domain-containing protein</fullName>
    </recommendedName>
</protein>
<keyword evidence="3" id="KW-1185">Reference proteome</keyword>
<feature type="domain" description="N-acetyltransferase" evidence="1">
    <location>
        <begin position="211"/>
        <end position="356"/>
    </location>
</feature>
<dbReference type="PROSITE" id="PS51186">
    <property type="entry name" value="GNAT"/>
    <property type="match status" value="1"/>
</dbReference>
<reference evidence="2 3" key="1">
    <citation type="submission" date="2018-11" db="EMBL/GenBank/DDBJ databases">
        <title>Genome assembly of Steccherinum ochraceum LE-BIN_3174, the white-rot fungus of the Steccherinaceae family (The Residual Polyporoid clade, Polyporales, Basidiomycota).</title>
        <authorList>
            <person name="Fedorova T.V."/>
            <person name="Glazunova O.A."/>
            <person name="Landesman E.O."/>
            <person name="Moiseenko K.V."/>
            <person name="Psurtseva N.V."/>
            <person name="Savinova O.S."/>
            <person name="Shakhova N.V."/>
            <person name="Tyazhelova T.V."/>
            <person name="Vasina D.V."/>
        </authorList>
    </citation>
    <scope>NUCLEOTIDE SEQUENCE [LARGE SCALE GENOMIC DNA]</scope>
    <source>
        <strain evidence="2 3">LE-BIN_3174</strain>
    </source>
</reference>
<dbReference type="OrthoDB" id="5372118at2759"/>
<dbReference type="AlphaFoldDB" id="A0A4R0R9A3"/>
<evidence type="ECO:0000313" key="3">
    <source>
        <dbReference type="Proteomes" id="UP000292702"/>
    </source>
</evidence>
<organism evidence="2 3">
    <name type="scientific">Steccherinum ochraceum</name>
    <dbReference type="NCBI Taxonomy" id="92696"/>
    <lineage>
        <taxon>Eukaryota</taxon>
        <taxon>Fungi</taxon>
        <taxon>Dikarya</taxon>
        <taxon>Basidiomycota</taxon>
        <taxon>Agaricomycotina</taxon>
        <taxon>Agaricomycetes</taxon>
        <taxon>Polyporales</taxon>
        <taxon>Steccherinaceae</taxon>
        <taxon>Steccherinum</taxon>
    </lineage>
</organism>
<dbReference type="GO" id="GO:0016747">
    <property type="term" value="F:acyltransferase activity, transferring groups other than amino-acyl groups"/>
    <property type="evidence" value="ECO:0007669"/>
    <property type="project" value="InterPro"/>
</dbReference>
<name>A0A4R0R9A3_9APHY</name>
<evidence type="ECO:0000259" key="1">
    <source>
        <dbReference type="PROSITE" id="PS51186"/>
    </source>
</evidence>
<accession>A0A4R0R9A3</accession>
<dbReference type="SUPFAM" id="SSF55729">
    <property type="entry name" value="Acyl-CoA N-acyltransferases (Nat)"/>
    <property type="match status" value="1"/>
</dbReference>
<evidence type="ECO:0000313" key="2">
    <source>
        <dbReference type="EMBL" id="TCD64072.1"/>
    </source>
</evidence>
<dbReference type="Proteomes" id="UP000292702">
    <property type="component" value="Unassembled WGS sequence"/>
</dbReference>
<gene>
    <name evidence="2" type="ORF">EIP91_004580</name>
</gene>
<dbReference type="InterPro" id="IPR016181">
    <property type="entry name" value="Acyl_CoA_acyltransferase"/>
</dbReference>
<proteinExistence type="predicted"/>
<comment type="caution">
    <text evidence="2">The sequence shown here is derived from an EMBL/GenBank/DDBJ whole genome shotgun (WGS) entry which is preliminary data.</text>
</comment>